<keyword evidence="6 7" id="KW-0472">Membrane</keyword>
<evidence type="ECO:0000256" key="2">
    <source>
        <dbReference type="ARBA" id="ARBA00010488"/>
    </source>
</evidence>
<comment type="caution">
    <text evidence="8">The sequence shown here is derived from an EMBL/GenBank/DDBJ whole genome shotgun (WGS) entry which is preliminary data.</text>
</comment>
<dbReference type="PANTHER" id="PTHR37316:SF3">
    <property type="entry name" value="TEICHOIC ACID GLYCEROL-PHOSPHATE TRANSFERASE"/>
    <property type="match status" value="1"/>
</dbReference>
<dbReference type="SMR" id="A0A125W409"/>
<dbReference type="Gene3D" id="3.40.50.11820">
    <property type="match status" value="1"/>
</dbReference>
<dbReference type="GO" id="GO:0019350">
    <property type="term" value="P:teichoic acid biosynthetic process"/>
    <property type="evidence" value="ECO:0007669"/>
    <property type="project" value="UniProtKB-KW"/>
</dbReference>
<dbReference type="InterPro" id="IPR043148">
    <property type="entry name" value="TagF_C"/>
</dbReference>
<dbReference type="HOGENOM" id="CLU_029598_1_0_9"/>
<dbReference type="RefSeq" id="WP_002385799.1">
    <property type="nucleotide sequence ID" value="NZ_GL454475.1"/>
</dbReference>
<keyword evidence="7" id="KW-1133">Transmembrane helix</keyword>
<evidence type="ECO:0000256" key="3">
    <source>
        <dbReference type="ARBA" id="ARBA00022475"/>
    </source>
</evidence>
<keyword evidence="4 8" id="KW-0808">Transferase</keyword>
<dbReference type="PANTHER" id="PTHR37316">
    <property type="entry name" value="TEICHOIC ACID GLYCEROL-PHOSPHATE PRIMASE"/>
    <property type="match status" value="1"/>
</dbReference>
<dbReference type="AlphaFoldDB" id="A0A125W409"/>
<protein>
    <submittedName>
        <fullName evidence="8">CDP-glycerol:poly(Glycerophosphate) glycerophosphotransferase</fullName>
    </submittedName>
</protein>
<evidence type="ECO:0000256" key="1">
    <source>
        <dbReference type="ARBA" id="ARBA00004202"/>
    </source>
</evidence>
<evidence type="ECO:0000256" key="5">
    <source>
        <dbReference type="ARBA" id="ARBA00022944"/>
    </source>
</evidence>
<evidence type="ECO:0000256" key="6">
    <source>
        <dbReference type="ARBA" id="ARBA00023136"/>
    </source>
</evidence>
<accession>A0A125W409</accession>
<evidence type="ECO:0000313" key="9">
    <source>
        <dbReference type="Proteomes" id="UP000004846"/>
    </source>
</evidence>
<sequence length="403" mass="48020">MKQKYKNEINYWRKRVIPRIIRTTFFYICYPVLFFVPIKRNKIVVSNFNGQGYGDNPKYICEYLLSQNEALDIVWLIDEKRVKNAQAFPSSIRLVSLTSFRALYELHTAKIWIDNCRKNIYPKKRKNQFYIQTWHASFSLKMMERLVEDKLPPKYVKRAKKDSKMCDLLIFESANTISDVPYNFWYEGEMFRNGTPRGDIFINYDERLVRKVYDHYNIDYHKKIVMYAPTFRQGYDLEVDITFLERLTQTFEKRFKNSYVMLVRLHPNDTKNKERILGGSLPQNIIDASDYEDMQELLCATDTLITDYSSSSGEALISEKKCFIYAYDYKEYSKDRGLLIDLDNLPFPVSTNQEELINQVYKFSNSDYLEKVERFKKIYNVFETGHASQDIGDRILQEIDQVK</sequence>
<keyword evidence="7" id="KW-0812">Transmembrane</keyword>
<dbReference type="InterPro" id="IPR007554">
    <property type="entry name" value="Glycerophosphate_synth"/>
</dbReference>
<dbReference type="Pfam" id="PF04464">
    <property type="entry name" value="Glyphos_transf"/>
    <property type="match status" value="1"/>
</dbReference>
<comment type="similarity">
    <text evidence="2">Belongs to the CDP-glycerol glycerophosphotransferase family.</text>
</comment>
<proteinExistence type="inferred from homology"/>
<evidence type="ECO:0000256" key="7">
    <source>
        <dbReference type="SAM" id="Phobius"/>
    </source>
</evidence>
<dbReference type="InterPro" id="IPR051612">
    <property type="entry name" value="Teichoic_Acid_Biosynth"/>
</dbReference>
<keyword evidence="5" id="KW-0777">Teichoic acid biosynthesis</keyword>
<dbReference type="InterPro" id="IPR043149">
    <property type="entry name" value="TagF_N"/>
</dbReference>
<keyword evidence="3" id="KW-1003">Cell membrane</keyword>
<dbReference type="EMBL" id="AEBR01000080">
    <property type="protein sequence ID" value="EFM82037.1"/>
    <property type="molecule type" value="Genomic_DNA"/>
</dbReference>
<dbReference type="GO" id="GO:0047355">
    <property type="term" value="F:CDP-glycerol glycerophosphotransferase activity"/>
    <property type="evidence" value="ECO:0007669"/>
    <property type="project" value="InterPro"/>
</dbReference>
<dbReference type="GO" id="GO:0005886">
    <property type="term" value="C:plasma membrane"/>
    <property type="evidence" value="ECO:0007669"/>
    <property type="project" value="UniProtKB-SubCell"/>
</dbReference>
<evidence type="ECO:0000256" key="4">
    <source>
        <dbReference type="ARBA" id="ARBA00022679"/>
    </source>
</evidence>
<dbReference type="Gene3D" id="3.40.50.12580">
    <property type="match status" value="1"/>
</dbReference>
<reference evidence="8 9" key="1">
    <citation type="submission" date="2010-07" db="EMBL/GenBank/DDBJ databases">
        <authorList>
            <person name="Sid Ahmed O."/>
        </authorList>
    </citation>
    <scope>NUCLEOTIDE SEQUENCE [LARGE SCALE GENOMIC DNA]</scope>
    <source>
        <strain evidence="8 9">TX4248</strain>
    </source>
</reference>
<comment type="subcellular location">
    <subcellularLocation>
        <location evidence="1">Cell membrane</location>
        <topology evidence="1">Peripheral membrane protein</topology>
    </subcellularLocation>
</comment>
<dbReference type="SUPFAM" id="SSF53756">
    <property type="entry name" value="UDP-Glycosyltransferase/glycogen phosphorylase"/>
    <property type="match status" value="1"/>
</dbReference>
<name>A0A125W409_ENTFL</name>
<evidence type="ECO:0000313" key="8">
    <source>
        <dbReference type="EMBL" id="EFM82037.1"/>
    </source>
</evidence>
<dbReference type="Proteomes" id="UP000004846">
    <property type="component" value="Unassembled WGS sequence"/>
</dbReference>
<gene>
    <name evidence="8" type="ORF">HMPREF9498_02314</name>
</gene>
<feature type="transmembrane region" description="Helical" evidence="7">
    <location>
        <begin position="20"/>
        <end position="38"/>
    </location>
</feature>
<organism evidence="8 9">
    <name type="scientific">Enterococcus faecalis TX4248</name>
    <dbReference type="NCBI Taxonomy" id="749495"/>
    <lineage>
        <taxon>Bacteria</taxon>
        <taxon>Bacillati</taxon>
        <taxon>Bacillota</taxon>
        <taxon>Bacilli</taxon>
        <taxon>Lactobacillales</taxon>
        <taxon>Enterococcaceae</taxon>
        <taxon>Enterococcus</taxon>
    </lineage>
</organism>